<name>A0ABQ2MNL4_9ACTN</name>
<organism evidence="1 2">
    <name type="scientific">Streptomyces lasiicapitis</name>
    <dbReference type="NCBI Taxonomy" id="1923961"/>
    <lineage>
        <taxon>Bacteria</taxon>
        <taxon>Bacillati</taxon>
        <taxon>Actinomycetota</taxon>
        <taxon>Actinomycetes</taxon>
        <taxon>Kitasatosporales</taxon>
        <taxon>Streptomycetaceae</taxon>
        <taxon>Streptomyces</taxon>
    </lineage>
</organism>
<proteinExistence type="predicted"/>
<protein>
    <submittedName>
        <fullName evidence="1">Phosphohydrolase</fullName>
    </submittedName>
</protein>
<evidence type="ECO:0000313" key="1">
    <source>
        <dbReference type="EMBL" id="GGO55626.1"/>
    </source>
</evidence>
<dbReference type="SUPFAM" id="SSF109604">
    <property type="entry name" value="HD-domain/PDEase-like"/>
    <property type="match status" value="1"/>
</dbReference>
<dbReference type="EMBL" id="BMNG01000017">
    <property type="protein sequence ID" value="GGO55626.1"/>
    <property type="molecule type" value="Genomic_DNA"/>
</dbReference>
<dbReference type="RefSeq" id="WP_189176870.1">
    <property type="nucleotide sequence ID" value="NZ_BMNG01000017.1"/>
</dbReference>
<accession>A0ABQ2MNL4</accession>
<dbReference type="Gene3D" id="1.10.3210.10">
    <property type="entry name" value="Hypothetical protein af1432"/>
    <property type="match status" value="1"/>
</dbReference>
<evidence type="ECO:0000313" key="2">
    <source>
        <dbReference type="Proteomes" id="UP000656881"/>
    </source>
</evidence>
<comment type="caution">
    <text evidence="1">The sequence shown here is derived from an EMBL/GenBank/DDBJ whole genome shotgun (WGS) entry which is preliminary data.</text>
</comment>
<sequence>MTLMTLAEVEAVARAAHATQTDKAGRPYVEHLEAVAGGVRERGGSAEQIAAAWLHDALEDGALTPAWLDGAALSPLTKAIVLALTKHEGESPESYAQRLRATPGAVLVKQSDLAHNADPRRLAELDEPTRARLTAKYAHMRSLLAAP</sequence>
<dbReference type="Pfam" id="PF13328">
    <property type="entry name" value="HD_4"/>
    <property type="match status" value="1"/>
</dbReference>
<keyword evidence="2" id="KW-1185">Reference proteome</keyword>
<dbReference type="Proteomes" id="UP000656881">
    <property type="component" value="Unassembled WGS sequence"/>
</dbReference>
<reference evidence="2" key="1">
    <citation type="journal article" date="2019" name="Int. J. Syst. Evol. Microbiol.">
        <title>The Global Catalogue of Microorganisms (GCM) 10K type strain sequencing project: providing services to taxonomists for standard genome sequencing and annotation.</title>
        <authorList>
            <consortium name="The Broad Institute Genomics Platform"/>
            <consortium name="The Broad Institute Genome Sequencing Center for Infectious Disease"/>
            <person name="Wu L."/>
            <person name="Ma J."/>
        </authorList>
    </citation>
    <scope>NUCLEOTIDE SEQUENCE [LARGE SCALE GENOMIC DNA]</scope>
    <source>
        <strain evidence="2">CGMCC 4.7349</strain>
    </source>
</reference>
<gene>
    <name evidence="1" type="ORF">GCM10012286_68210</name>
</gene>